<dbReference type="SUPFAM" id="SSF51735">
    <property type="entry name" value="NAD(P)-binding Rossmann-fold domains"/>
    <property type="match status" value="5"/>
</dbReference>
<dbReference type="InterPro" id="IPR042104">
    <property type="entry name" value="PKS_dehydratase_sf"/>
</dbReference>
<dbReference type="InterPro" id="IPR020843">
    <property type="entry name" value="ER"/>
</dbReference>
<dbReference type="InterPro" id="IPR049551">
    <property type="entry name" value="PKS_DH_C"/>
</dbReference>
<evidence type="ECO:0000256" key="7">
    <source>
        <dbReference type="SAM" id="MobiDB-lite"/>
    </source>
</evidence>
<organism evidence="11 12">
    <name type="scientific">Catellatospora aurea</name>
    <dbReference type="NCBI Taxonomy" id="1337874"/>
    <lineage>
        <taxon>Bacteria</taxon>
        <taxon>Bacillati</taxon>
        <taxon>Actinomycetota</taxon>
        <taxon>Actinomycetes</taxon>
        <taxon>Micromonosporales</taxon>
        <taxon>Micromonosporaceae</taxon>
        <taxon>Catellatospora</taxon>
    </lineage>
</organism>
<dbReference type="InterPro" id="IPR011032">
    <property type="entry name" value="GroES-like_sf"/>
</dbReference>
<dbReference type="Gene3D" id="3.90.180.10">
    <property type="entry name" value="Medium-chain alcohol dehydrogenases, catalytic domain"/>
    <property type="match status" value="1"/>
</dbReference>
<feature type="region of interest" description="Disordered" evidence="7">
    <location>
        <begin position="1359"/>
        <end position="1410"/>
    </location>
</feature>
<dbReference type="InterPro" id="IPR006162">
    <property type="entry name" value="Ppantetheine_attach_site"/>
</dbReference>
<feature type="active site" description="Proton donor; for dehydratase activity" evidence="6">
    <location>
        <position position="320"/>
    </location>
</feature>
<evidence type="ECO:0000259" key="10">
    <source>
        <dbReference type="PROSITE" id="PS52019"/>
    </source>
</evidence>
<evidence type="ECO:0000256" key="1">
    <source>
        <dbReference type="ARBA" id="ARBA00022450"/>
    </source>
</evidence>
<dbReference type="InterPro" id="IPR009081">
    <property type="entry name" value="PP-bd_ACP"/>
</dbReference>
<evidence type="ECO:0000256" key="6">
    <source>
        <dbReference type="PROSITE-ProRule" id="PRU01363"/>
    </source>
</evidence>
<dbReference type="Gene3D" id="3.10.129.110">
    <property type="entry name" value="Polyketide synthase dehydratase"/>
    <property type="match status" value="2"/>
</dbReference>
<dbReference type="Pfam" id="PF13602">
    <property type="entry name" value="ADH_zinc_N_2"/>
    <property type="match status" value="1"/>
</dbReference>
<dbReference type="InterPro" id="IPR001227">
    <property type="entry name" value="Ac_transferase_dom_sf"/>
</dbReference>
<dbReference type="SMART" id="SM00822">
    <property type="entry name" value="PKS_KR"/>
    <property type="match status" value="2"/>
</dbReference>
<dbReference type="SMART" id="SM00823">
    <property type="entry name" value="PKS_PP"/>
    <property type="match status" value="2"/>
</dbReference>
<dbReference type="Pfam" id="PF22953">
    <property type="entry name" value="SpnB_Rossmann"/>
    <property type="match status" value="1"/>
</dbReference>
<dbReference type="SMART" id="SM00829">
    <property type="entry name" value="PKS_ER"/>
    <property type="match status" value="1"/>
</dbReference>
<dbReference type="PROSITE" id="PS52004">
    <property type="entry name" value="KS3_2"/>
    <property type="match status" value="1"/>
</dbReference>
<feature type="compositionally biased region" description="Polar residues" evidence="7">
    <location>
        <begin position="1366"/>
        <end position="1390"/>
    </location>
</feature>
<dbReference type="InterPro" id="IPR016035">
    <property type="entry name" value="Acyl_Trfase/lysoPLipase"/>
</dbReference>
<dbReference type="PROSITE" id="PS01162">
    <property type="entry name" value="QOR_ZETA_CRYSTAL"/>
    <property type="match status" value="1"/>
</dbReference>
<dbReference type="Gene3D" id="3.40.366.10">
    <property type="entry name" value="Malonyl-Coenzyme A Acyl Carrier Protein, domain 2"/>
    <property type="match status" value="2"/>
</dbReference>
<dbReference type="InterPro" id="IPR014031">
    <property type="entry name" value="Ketoacyl_synth_C"/>
</dbReference>
<dbReference type="InterPro" id="IPR002364">
    <property type="entry name" value="Quin_OxRdtase/zeta-crystal_CS"/>
</dbReference>
<evidence type="ECO:0000259" key="9">
    <source>
        <dbReference type="PROSITE" id="PS52004"/>
    </source>
</evidence>
<dbReference type="PROSITE" id="PS52019">
    <property type="entry name" value="PKS_MFAS_DH"/>
    <property type="match status" value="2"/>
</dbReference>
<dbReference type="Proteomes" id="UP001596392">
    <property type="component" value="Unassembled WGS sequence"/>
</dbReference>
<dbReference type="Gene3D" id="3.40.50.11460">
    <property type="match status" value="1"/>
</dbReference>
<dbReference type="InterPro" id="IPR049552">
    <property type="entry name" value="PKS_DH_N"/>
</dbReference>
<evidence type="ECO:0000256" key="4">
    <source>
        <dbReference type="ARBA" id="ARBA00023268"/>
    </source>
</evidence>
<keyword evidence="3" id="KW-0808">Transferase</keyword>
<dbReference type="RefSeq" id="WP_376810746.1">
    <property type="nucleotide sequence ID" value="NZ_JBHTAC010000076.1"/>
</dbReference>
<feature type="region of interest" description="C-terminal hotdog fold" evidence="6">
    <location>
        <begin position="259"/>
        <end position="397"/>
    </location>
</feature>
<dbReference type="Pfam" id="PF21089">
    <property type="entry name" value="PKS_DH_N"/>
    <property type="match status" value="2"/>
</dbReference>
<dbReference type="PROSITE" id="PS50075">
    <property type="entry name" value="CARRIER"/>
    <property type="match status" value="2"/>
</dbReference>
<dbReference type="InterPro" id="IPR013154">
    <property type="entry name" value="ADH-like_N"/>
</dbReference>
<feature type="region of interest" description="N-terminal hotdog fold" evidence="6">
    <location>
        <begin position="1865"/>
        <end position="1984"/>
    </location>
</feature>
<dbReference type="InterPro" id="IPR049900">
    <property type="entry name" value="PKS_mFAS_DH"/>
</dbReference>
<feature type="region of interest" description="C-terminal hotdog fold" evidence="6">
    <location>
        <begin position="1996"/>
        <end position="2136"/>
    </location>
</feature>
<dbReference type="Pfam" id="PF08240">
    <property type="entry name" value="ADH_N"/>
    <property type="match status" value="1"/>
</dbReference>
<dbReference type="InterPro" id="IPR050091">
    <property type="entry name" value="PKS_NRPS_Biosynth_Enz"/>
</dbReference>
<comment type="caution">
    <text evidence="11">The sequence shown here is derived from an EMBL/GenBank/DDBJ whole genome shotgun (WGS) entry which is preliminary data.</text>
</comment>
<evidence type="ECO:0000256" key="2">
    <source>
        <dbReference type="ARBA" id="ARBA00022553"/>
    </source>
</evidence>
<dbReference type="InterPro" id="IPR014030">
    <property type="entry name" value="Ketoacyl_synth_N"/>
</dbReference>
<dbReference type="PANTHER" id="PTHR43775">
    <property type="entry name" value="FATTY ACID SYNTHASE"/>
    <property type="match status" value="1"/>
</dbReference>
<feature type="domain" description="Carrier" evidence="8">
    <location>
        <begin position="2947"/>
        <end position="3022"/>
    </location>
</feature>
<dbReference type="InterPro" id="IPR020806">
    <property type="entry name" value="PKS_PP-bd"/>
</dbReference>
<reference evidence="12" key="1">
    <citation type="journal article" date="2019" name="Int. J. Syst. Evol. Microbiol.">
        <title>The Global Catalogue of Microorganisms (GCM) 10K type strain sequencing project: providing services to taxonomists for standard genome sequencing and annotation.</title>
        <authorList>
            <consortium name="The Broad Institute Genomics Platform"/>
            <consortium name="The Broad Institute Genome Sequencing Center for Infectious Disease"/>
            <person name="Wu L."/>
            <person name="Ma J."/>
        </authorList>
    </citation>
    <scope>NUCLEOTIDE SEQUENCE [LARGE SCALE GENOMIC DNA]</scope>
    <source>
        <strain evidence="12">CGMCC 1.9106</strain>
    </source>
</reference>
<protein>
    <submittedName>
        <fullName evidence="11">SDR family NAD(P)-dependent oxidoreductase</fullName>
    </submittedName>
</protein>
<feature type="active site" description="Proton acceptor; for dehydratase activity" evidence="6">
    <location>
        <position position="1896"/>
    </location>
</feature>
<dbReference type="InterPro" id="IPR057326">
    <property type="entry name" value="KR_dom"/>
</dbReference>
<keyword evidence="12" id="KW-1185">Reference proteome</keyword>
<name>A0ABW2HCK8_9ACTN</name>
<dbReference type="Pfam" id="PF00698">
    <property type="entry name" value="Acyl_transf_1"/>
    <property type="match status" value="1"/>
</dbReference>
<feature type="domain" description="PKS/mFAS DH" evidence="10">
    <location>
        <begin position="1865"/>
        <end position="2136"/>
    </location>
</feature>
<dbReference type="Pfam" id="PF14765">
    <property type="entry name" value="PS-DH"/>
    <property type="match status" value="2"/>
</dbReference>
<feature type="domain" description="Ketosynthase family 3 (KS3)" evidence="9">
    <location>
        <begin position="929"/>
        <end position="1354"/>
    </location>
</feature>
<feature type="active site" description="Proton donor; for dehydratase activity" evidence="6">
    <location>
        <position position="2057"/>
    </location>
</feature>
<dbReference type="SUPFAM" id="SSF47336">
    <property type="entry name" value="ACP-like"/>
    <property type="match status" value="2"/>
</dbReference>
<proteinExistence type="predicted"/>
<dbReference type="Pfam" id="PF08659">
    <property type="entry name" value="KR"/>
    <property type="match status" value="2"/>
</dbReference>
<dbReference type="Pfam" id="PF02801">
    <property type="entry name" value="Ketoacyl-synt_C"/>
    <property type="match status" value="1"/>
</dbReference>
<evidence type="ECO:0000313" key="11">
    <source>
        <dbReference type="EMBL" id="MFC7248068.1"/>
    </source>
</evidence>
<dbReference type="CDD" id="cd08956">
    <property type="entry name" value="KR_3_FAS_SDR_x"/>
    <property type="match status" value="2"/>
</dbReference>
<keyword evidence="1" id="KW-0596">Phosphopantetheine</keyword>
<dbReference type="CDD" id="cd00833">
    <property type="entry name" value="PKS"/>
    <property type="match status" value="1"/>
</dbReference>
<dbReference type="Gene3D" id="3.30.70.3290">
    <property type="match status" value="1"/>
</dbReference>
<evidence type="ECO:0000313" key="12">
    <source>
        <dbReference type="Proteomes" id="UP001596392"/>
    </source>
</evidence>
<gene>
    <name evidence="11" type="ORF">ACFQO7_36855</name>
</gene>
<dbReference type="Gene3D" id="1.10.1200.10">
    <property type="entry name" value="ACP-like"/>
    <property type="match status" value="2"/>
</dbReference>
<dbReference type="InterPro" id="IPR036736">
    <property type="entry name" value="ACP-like_sf"/>
</dbReference>
<dbReference type="EMBL" id="JBHTAC010000076">
    <property type="protein sequence ID" value="MFC7248068.1"/>
    <property type="molecule type" value="Genomic_DNA"/>
</dbReference>
<dbReference type="PROSITE" id="PS00012">
    <property type="entry name" value="PHOSPHOPANTETHEINE"/>
    <property type="match status" value="2"/>
</dbReference>
<dbReference type="InterPro" id="IPR020841">
    <property type="entry name" value="PKS_Beta-ketoAc_synthase_dom"/>
</dbReference>
<dbReference type="InterPro" id="IPR020807">
    <property type="entry name" value="PKS_DH"/>
</dbReference>
<dbReference type="Pfam" id="PF00550">
    <property type="entry name" value="PP-binding"/>
    <property type="match status" value="2"/>
</dbReference>
<dbReference type="CDD" id="cd05195">
    <property type="entry name" value="enoyl_red"/>
    <property type="match status" value="1"/>
</dbReference>
<dbReference type="SUPFAM" id="SSF53901">
    <property type="entry name" value="Thiolase-like"/>
    <property type="match status" value="1"/>
</dbReference>
<sequence length="3096" mass="323507">MEHVRRPVLFADAVGTLVQEGAATLLEIGPDAVLTAMASAFLPDGVAAVGLQRRDRDEARELLTALGTIFTRGVEVDWRTLLATTGGVRVDLPTYAFQRQGFWYTDSRAGSGLTSAGLGVVRHPLLGASVELAAGDGLVVTGRLSRQSHGWLADHEIQGAALLPGTAYAELALWAGEQAGCPVVQELTIVAPLVLPAQGAVVLQLAVAGRPEDERREFAVYSRPDGPDLPWVRHAEGVLAASADDALAVTGDAWPPGGAQEIDLDDVYDRLTEHGYGYGDAFQGLRRVWRRDGDVFAEVALPASQQPNAASYLLHPALLDAALHPLLPGVTGDDRPAALPFTFSGVRVHAPGAGALRVAYTWTGPETVRLHAADAHGLPVATVDELRWRPVTGDAPDPSLGAMYTIAPVPVTTDSAAAAAITSWDEYLADPVGAADTVLYRVTADQEADPASAAKAAVADTLAVVQQWTADPRGSRLAVLLDAADALRLSGVRGLIRTAATEHPGRFTLVVTDGGDPARLPEALATGETELLLTRDGVSAPRLVRAAPGTAPTATPDPAGTVLITGASGALGGLLARHLAREHGVRHLLLLSRRGPDAPGAAELADDLAALGANPSIVACDTADRDALARVLAGISADAPLTAVIHAAGVLDDGVLGALTPQRLDPVLRAKVDAAWHLHELTRDLGLARFVLYSSISGIIGAAGQASYAAANTFLDELAAQRHAAGLPATSLSWGLWEQSGGMADALGAADLARMAANGVLPLAHAPGLALFDQAWQDDRPHLAPLRFDAAALRRPGASVPGLLRALVPVRARRGRDGDGQAVARRLAALPEPERARALADPGVAEVAAVLGRTDPGSIDPARAFRELGFDSLTSIELRNRLAAASGLHLPTTLVFDYPSAHELIGYVSGELSGGTAARQAAPAAAVSGDPIVIVGMACRYPGGVASPADLWRLVADGRDAISGFPVNRGWPDDIFDPDPERPGRTYVREGGFLHEADEFDAEFFGISPREALAMDPQQRLLLETVWETFESAGIDPATVRGSQTGVFAGLMYHDYAPPVHQMPEELEGILLTGNTGSVLSGRLAYQFGLVGPAVTVDTACSSSLVALHLAVQALRSGECDLALAGGVTVMSSPGTFVEFSRQRGLSPDGRCKAFSAQADGTGWAEGVGMLLVERLSDAQRLGHQVLAVVRGSAVNQDGASNGLTAPNGPSQQRVIRQALATAGLSTSDVDLVEAHGTGTKLGDPIEAEALLATYGQDRPGDRPLRLGSLKSNIGHAQAAAGVGGVIKVVQALRHGVMPATLHAAEPSPFVDWSAGAVELLTEAQTWPDLDRPRRAAVSSFGISGTNAHVIIEQVPGADLPAERPTTGQVPAQKQTSAQQIPGPSGAGQQESERPRAERPGAEPTAGAVPLPVPVVLSGRTEPALRAQAARLRDAVLAEPVALPDLGWSALHSRARFDQRAVVLAADAEQLVAGLTALAEEQDDPRVVTGGVLPGTDQVVFVFPGQGAQWDEMAQRLLDESPVFAGSIADCDRALSAYVDWSLLDVLRGVEGAPSLERVDVVQPVLFAMMVSLAALWRSYGVQPAAVVGHSQGEIAAAHVAGALTLDDAARVVALRSQAIGAIAGQGGMMSVPLSLAAVQDLLAPWQQSISVAAVNGPASTVVSGEAGPLHELHAQLVADGVRARLVPVDYASHSAHVERIEQQLLELLAPVRPRTAQVPFFSTVTASLLDTTELDAGYWYRNLRRTVRLEESVRGLLATRHRVFAEMSPHPVLIVGIEETAEAAGERIVAVGSLRRRQGGLDQFLTSAARLHTAGVPVDWTPAFGTGARRVDLPVYAFQRQRFWLRAATGTGDMASVGLADAAHPLLGAAVELAGGDAVLTGRIGLRAQPWLAGHAVYDTALLPGAAFAELAVRAGDQVGCPHVEDLTLWSPLLLPASGGVQLQVTVTGSGERRELAVHARRDGEQEWTRHASGVLTQAAPAAPVGPGAWPPPGAVEVDLDGVYERLTEHGYQYQGAFTGLRRVWTDGDDVLAEVALAEGHRADADRFTLHPALLDAALHPLLPGVVGGGRPLLPFAWTRLTVYAAGATELRVRLSISEDEQGATARLLLADTTGAVVATVDELTLRPLTRQVLAGAATGGALYELDWITVPVDEHAAGAYPMIGPDLLGLRPAAVHADLAALGAALDAGESAPDVVLCCAAASDSGDMPTAVRDAAYGVLDLVQAWLADERFARSRLVVVTRRAMARAGERVGGLPHAAVWGLVRTAQTENPDRFVLVDLDDLPATPRLLAGALATGEPQLLLRDGAAFAPRLTRPNPGDVLPVPEDSAAYKLIVDGGTLENLRFVPAPEVLEPLAEGTVRVSVRAGGLNFRDVLIGLGMVDQRHAVMGAEGAGVVVEVGPGVTDLAVGDRVTGYFPGAFAPLAVADRRLLARLPDGWGFAQAASVPVVFLTAYYGLVDLGRVRPGEKVLIHAAAGGVGIAAVQLARHLGAEVFGTASPGKWNTLRALGLDDDHIAHSRTLDFGDRIRAVTGGRGVDVVLNSLADEFIDTSLRLLGDGGRFLEMGKTDIRDTAQVEAAHPGVTYRVYDLTALASTEPGTPGAMPERMQEILVEVLALFEQGVLQPLPVTTWDVRHAVEAFRFLSQARGTGKVVLTVPRPLDPAGTVLITGATGALGALAARHLVTEYGARRLLLASRRGIDAPGAAELRDELTGLGAHVTVAACDVADRTALAELLAAIPEAHPLTGVVHTAGVLDDGVVATMTREQFENVLRPKADAAWHLHDLTRDADLSLFVLYSSFAGLLGQAGQADYAAANAFLDALAAHRRDLGLPAVSLAWGLWAQASGMTGHLDEVDLRRMARSGLLPLSSTEGMAAFDAALALGRPAAVPTRLDPAALRTQGENLPALLRGLVAVATRRAAAGQAAAPGGSLADRLAALTEPDRRRTLVDLVRTQVATVLGHAGRDTVAADRALKELGFDSLTAVELRNRLNAATGLRLPTTLVFDHPTAGEIAVFLREQFTLGEVAADAAVLADLDRIGALLRSSLGEGAAPDRIAGRLQELLALCATADAPQTDDDLDAATDDELFALVDQLS</sequence>
<dbReference type="SUPFAM" id="SSF50129">
    <property type="entry name" value="GroES-like"/>
    <property type="match status" value="1"/>
</dbReference>
<feature type="compositionally biased region" description="Basic and acidic residues" evidence="7">
    <location>
        <begin position="1391"/>
        <end position="1401"/>
    </location>
</feature>
<dbReference type="InterPro" id="IPR014043">
    <property type="entry name" value="Acyl_transferase_dom"/>
</dbReference>
<dbReference type="SMART" id="SM00827">
    <property type="entry name" value="PKS_AT"/>
    <property type="match status" value="1"/>
</dbReference>
<evidence type="ECO:0000259" key="8">
    <source>
        <dbReference type="PROSITE" id="PS50075"/>
    </source>
</evidence>
<evidence type="ECO:0000256" key="3">
    <source>
        <dbReference type="ARBA" id="ARBA00022679"/>
    </source>
</evidence>
<feature type="region of interest" description="N-terminal hotdog fold" evidence="6">
    <location>
        <begin position="123"/>
        <end position="246"/>
    </location>
</feature>
<dbReference type="PANTHER" id="PTHR43775:SF51">
    <property type="entry name" value="INACTIVE PHENOLPHTHIOCEROL SYNTHESIS POLYKETIDE SYNTHASE TYPE I PKS1-RELATED"/>
    <property type="match status" value="1"/>
</dbReference>
<feature type="domain" description="PKS/mFAS DH" evidence="10">
    <location>
        <begin position="123"/>
        <end position="397"/>
    </location>
</feature>
<dbReference type="Gene3D" id="3.40.50.720">
    <property type="entry name" value="NAD(P)-binding Rossmann-like Domain"/>
    <property type="match status" value="2"/>
</dbReference>
<dbReference type="InterPro" id="IPR013968">
    <property type="entry name" value="PKS_KR"/>
</dbReference>
<dbReference type="PROSITE" id="PS00606">
    <property type="entry name" value="KS3_1"/>
    <property type="match status" value="1"/>
</dbReference>
<dbReference type="Pfam" id="PF00109">
    <property type="entry name" value="ketoacyl-synt"/>
    <property type="match status" value="1"/>
</dbReference>
<dbReference type="SMART" id="SM00826">
    <property type="entry name" value="PKS_DH"/>
    <property type="match status" value="2"/>
</dbReference>
<dbReference type="InterPro" id="IPR036291">
    <property type="entry name" value="NAD(P)-bd_dom_sf"/>
</dbReference>
<dbReference type="SMART" id="SM00825">
    <property type="entry name" value="PKS_KS"/>
    <property type="match status" value="1"/>
</dbReference>
<dbReference type="SUPFAM" id="SSF55048">
    <property type="entry name" value="Probable ACP-binding domain of malonyl-CoA ACP transacylase"/>
    <property type="match status" value="1"/>
</dbReference>
<dbReference type="Gene3D" id="3.40.47.10">
    <property type="match status" value="1"/>
</dbReference>
<feature type="active site" description="Proton acceptor; for dehydratase activity" evidence="6">
    <location>
        <position position="155"/>
    </location>
</feature>
<dbReference type="SMART" id="SM01294">
    <property type="entry name" value="PKS_PP_betabranch"/>
    <property type="match status" value="2"/>
</dbReference>
<feature type="domain" description="Carrier" evidence="8">
    <location>
        <begin position="834"/>
        <end position="912"/>
    </location>
</feature>
<keyword evidence="5" id="KW-0012">Acyltransferase</keyword>
<dbReference type="InterPro" id="IPR018201">
    <property type="entry name" value="Ketoacyl_synth_AS"/>
</dbReference>
<keyword evidence="4" id="KW-0511">Multifunctional enzyme</keyword>
<evidence type="ECO:0000256" key="5">
    <source>
        <dbReference type="ARBA" id="ARBA00023315"/>
    </source>
</evidence>
<dbReference type="InterPro" id="IPR016039">
    <property type="entry name" value="Thiolase-like"/>
</dbReference>
<dbReference type="SUPFAM" id="SSF52151">
    <property type="entry name" value="FabD/lysophospholipase-like"/>
    <property type="match status" value="2"/>
</dbReference>
<dbReference type="InterPro" id="IPR055123">
    <property type="entry name" value="SpnB-like_Rossmann"/>
</dbReference>
<accession>A0ABW2HCK8</accession>
<dbReference type="InterPro" id="IPR016036">
    <property type="entry name" value="Malonyl_transacylase_ACP-bd"/>
</dbReference>
<keyword evidence="2" id="KW-0597">Phosphoprotein</keyword>